<dbReference type="AlphaFoldDB" id="A0AAV2QDN2"/>
<keyword evidence="2" id="KW-1185">Reference proteome</keyword>
<accession>A0AAV2QDN2</accession>
<organism evidence="1 2">
    <name type="scientific">Meganyctiphanes norvegica</name>
    <name type="common">Northern krill</name>
    <name type="synonym">Thysanopoda norvegica</name>
    <dbReference type="NCBI Taxonomy" id="48144"/>
    <lineage>
        <taxon>Eukaryota</taxon>
        <taxon>Metazoa</taxon>
        <taxon>Ecdysozoa</taxon>
        <taxon>Arthropoda</taxon>
        <taxon>Crustacea</taxon>
        <taxon>Multicrustacea</taxon>
        <taxon>Malacostraca</taxon>
        <taxon>Eumalacostraca</taxon>
        <taxon>Eucarida</taxon>
        <taxon>Euphausiacea</taxon>
        <taxon>Euphausiidae</taxon>
        <taxon>Meganyctiphanes</taxon>
    </lineage>
</organism>
<protein>
    <submittedName>
        <fullName evidence="1">Uncharacterized protein</fullName>
    </submittedName>
</protein>
<dbReference type="Proteomes" id="UP001497623">
    <property type="component" value="Unassembled WGS sequence"/>
</dbReference>
<proteinExistence type="predicted"/>
<comment type="caution">
    <text evidence="1">The sequence shown here is derived from an EMBL/GenBank/DDBJ whole genome shotgun (WGS) entry which is preliminary data.</text>
</comment>
<sequence>RYEGLDLIKTVPDTFTHLPFQMDGTKTVAVKFSILNPRVIGLDKLEKNVDVKFINEKSILSGSVLLTKVKLLCNFTLDSELENRNGRAVLTKEKVGIDVSFHVSNITGTPFLTLSHLQVHKGIPGSGKLKTAGIASSQLVQLYELLMKEALTALLKNALVRDLTSILTSTLQI</sequence>
<name>A0AAV2QDN2_MEGNR</name>
<gene>
    <name evidence="1" type="ORF">MNOR_LOCUS10420</name>
</gene>
<dbReference type="EMBL" id="CAXKWB010005248">
    <property type="protein sequence ID" value="CAL4077495.1"/>
    <property type="molecule type" value="Genomic_DNA"/>
</dbReference>
<evidence type="ECO:0000313" key="1">
    <source>
        <dbReference type="EMBL" id="CAL4077495.1"/>
    </source>
</evidence>
<reference evidence="1 2" key="1">
    <citation type="submission" date="2024-05" db="EMBL/GenBank/DDBJ databases">
        <authorList>
            <person name="Wallberg A."/>
        </authorList>
    </citation>
    <scope>NUCLEOTIDE SEQUENCE [LARGE SCALE GENOMIC DNA]</scope>
</reference>
<evidence type="ECO:0000313" key="2">
    <source>
        <dbReference type="Proteomes" id="UP001497623"/>
    </source>
</evidence>
<feature type="non-terminal residue" evidence="1">
    <location>
        <position position="1"/>
    </location>
</feature>